<comment type="caution">
    <text evidence="9">The sequence shown here is derived from an EMBL/GenBank/DDBJ whole genome shotgun (WGS) entry which is preliminary data.</text>
</comment>
<evidence type="ECO:0000256" key="7">
    <source>
        <dbReference type="SAM" id="SignalP"/>
    </source>
</evidence>
<feature type="chain" id="PRO_5026855212" description="Peptidyl-prolyl cis-trans isomerase" evidence="7">
    <location>
        <begin position="22"/>
        <end position="174"/>
    </location>
</feature>
<dbReference type="InterPro" id="IPR046357">
    <property type="entry name" value="PPIase_dom_sf"/>
</dbReference>
<dbReference type="Pfam" id="PF00254">
    <property type="entry name" value="FKBP_C"/>
    <property type="match status" value="1"/>
</dbReference>
<protein>
    <recommendedName>
        <fullName evidence="6">Peptidyl-prolyl cis-trans isomerase</fullName>
        <ecNumber evidence="6">5.2.1.8</ecNumber>
    </recommendedName>
</protein>
<sequence>MKHFKHLALILLALFLLQSCGQDPTGPDYSNAPAPYDTTSAVSSTTSEDGLKIYVIEEGYGAFEVVSRDQVRIRFTGRTADGRIFDSSYANGFSTPRTFRNLTPVPINDGFSQISPLIDGFRRGLLGMRQGEKRTVVIPPELGYGDSREGTNGFDLRNDTLIFDIELVEILSLQ</sequence>
<proteinExistence type="inferred from homology"/>
<dbReference type="InterPro" id="IPR001179">
    <property type="entry name" value="PPIase_FKBP_dom"/>
</dbReference>
<evidence type="ECO:0000256" key="1">
    <source>
        <dbReference type="ARBA" id="ARBA00000971"/>
    </source>
</evidence>
<dbReference type="Gene3D" id="3.10.50.40">
    <property type="match status" value="1"/>
</dbReference>
<dbReference type="AlphaFoldDB" id="A0A6M1T0H5"/>
<dbReference type="PANTHER" id="PTHR43811:SF19">
    <property type="entry name" value="39 KDA FK506-BINDING NUCLEAR PROTEIN"/>
    <property type="match status" value="1"/>
</dbReference>
<gene>
    <name evidence="9" type="ORF">G3570_10145</name>
</gene>
<accession>A0A6M1T0H5</accession>
<dbReference type="EC" id="5.2.1.8" evidence="6"/>
<dbReference type="GO" id="GO:0003755">
    <property type="term" value="F:peptidyl-prolyl cis-trans isomerase activity"/>
    <property type="evidence" value="ECO:0007669"/>
    <property type="project" value="UniProtKB-UniRule"/>
</dbReference>
<evidence type="ECO:0000256" key="6">
    <source>
        <dbReference type="RuleBase" id="RU003915"/>
    </source>
</evidence>
<evidence type="ECO:0000259" key="8">
    <source>
        <dbReference type="PROSITE" id="PS50059"/>
    </source>
</evidence>
<feature type="domain" description="PPIase FKBP-type" evidence="8">
    <location>
        <begin position="68"/>
        <end position="171"/>
    </location>
</feature>
<dbReference type="Proteomes" id="UP000473278">
    <property type="component" value="Unassembled WGS sequence"/>
</dbReference>
<evidence type="ECO:0000256" key="3">
    <source>
        <dbReference type="ARBA" id="ARBA00023110"/>
    </source>
</evidence>
<keyword evidence="3 5" id="KW-0697">Rotamase</keyword>
<evidence type="ECO:0000256" key="5">
    <source>
        <dbReference type="PROSITE-ProRule" id="PRU00277"/>
    </source>
</evidence>
<evidence type="ECO:0000256" key="4">
    <source>
        <dbReference type="ARBA" id="ARBA00023235"/>
    </source>
</evidence>
<dbReference type="PROSITE" id="PS50059">
    <property type="entry name" value="FKBP_PPIASE"/>
    <property type="match status" value="1"/>
</dbReference>
<comment type="catalytic activity">
    <reaction evidence="1 5 6">
        <text>[protein]-peptidylproline (omega=180) = [protein]-peptidylproline (omega=0)</text>
        <dbReference type="Rhea" id="RHEA:16237"/>
        <dbReference type="Rhea" id="RHEA-COMP:10747"/>
        <dbReference type="Rhea" id="RHEA-COMP:10748"/>
        <dbReference type="ChEBI" id="CHEBI:83833"/>
        <dbReference type="ChEBI" id="CHEBI:83834"/>
        <dbReference type="EC" id="5.2.1.8"/>
    </reaction>
</comment>
<dbReference type="SUPFAM" id="SSF54534">
    <property type="entry name" value="FKBP-like"/>
    <property type="match status" value="1"/>
</dbReference>
<dbReference type="RefSeq" id="WP_165141936.1">
    <property type="nucleotide sequence ID" value="NZ_JAALLT010000003.1"/>
</dbReference>
<dbReference type="EMBL" id="JAALLT010000003">
    <property type="protein sequence ID" value="NGP76994.1"/>
    <property type="molecule type" value="Genomic_DNA"/>
</dbReference>
<keyword evidence="10" id="KW-1185">Reference proteome</keyword>
<organism evidence="9 10">
    <name type="scientific">Halalkalibaculum roseum</name>
    <dbReference type="NCBI Taxonomy" id="2709311"/>
    <lineage>
        <taxon>Bacteria</taxon>
        <taxon>Pseudomonadati</taxon>
        <taxon>Balneolota</taxon>
        <taxon>Balneolia</taxon>
        <taxon>Balneolales</taxon>
        <taxon>Balneolaceae</taxon>
        <taxon>Halalkalibaculum</taxon>
    </lineage>
</organism>
<evidence type="ECO:0000313" key="9">
    <source>
        <dbReference type="EMBL" id="NGP76994.1"/>
    </source>
</evidence>
<evidence type="ECO:0000256" key="2">
    <source>
        <dbReference type="ARBA" id="ARBA00006577"/>
    </source>
</evidence>
<name>A0A6M1T0H5_9BACT</name>
<reference evidence="9 10" key="1">
    <citation type="submission" date="2020-02" db="EMBL/GenBank/DDBJ databases">
        <title>Balneolaceae bacterium YR4-1, complete genome.</title>
        <authorList>
            <person name="Li Y."/>
            <person name="Wu S."/>
        </authorList>
    </citation>
    <scope>NUCLEOTIDE SEQUENCE [LARGE SCALE GENOMIC DNA]</scope>
    <source>
        <strain evidence="9 10">YR4-1</strain>
    </source>
</reference>
<evidence type="ECO:0000313" key="10">
    <source>
        <dbReference type="Proteomes" id="UP000473278"/>
    </source>
</evidence>
<keyword evidence="7" id="KW-0732">Signal</keyword>
<comment type="similarity">
    <text evidence="2 6">Belongs to the FKBP-type PPIase family.</text>
</comment>
<feature type="signal peptide" evidence="7">
    <location>
        <begin position="1"/>
        <end position="21"/>
    </location>
</feature>
<keyword evidence="4 5" id="KW-0413">Isomerase</keyword>
<dbReference type="PROSITE" id="PS51257">
    <property type="entry name" value="PROKAR_LIPOPROTEIN"/>
    <property type="match status" value="1"/>
</dbReference>
<dbReference type="PANTHER" id="PTHR43811">
    <property type="entry name" value="FKBP-TYPE PEPTIDYL-PROLYL CIS-TRANS ISOMERASE FKPA"/>
    <property type="match status" value="1"/>
</dbReference>